<reference evidence="1" key="1">
    <citation type="journal article" date="2015" name="Nature">
        <title>Complex archaea that bridge the gap between prokaryotes and eukaryotes.</title>
        <authorList>
            <person name="Spang A."/>
            <person name="Saw J.H."/>
            <person name="Jorgensen S.L."/>
            <person name="Zaremba-Niedzwiedzka K."/>
            <person name="Martijn J."/>
            <person name="Lind A.E."/>
            <person name="van Eijk R."/>
            <person name="Schleper C."/>
            <person name="Guy L."/>
            <person name="Ettema T.J."/>
        </authorList>
    </citation>
    <scope>NUCLEOTIDE SEQUENCE</scope>
</reference>
<feature type="non-terminal residue" evidence="1">
    <location>
        <position position="1"/>
    </location>
</feature>
<comment type="caution">
    <text evidence="1">The sequence shown here is derived from an EMBL/GenBank/DDBJ whole genome shotgun (WGS) entry which is preliminary data.</text>
</comment>
<protein>
    <submittedName>
        <fullName evidence="1">Uncharacterized protein</fullName>
    </submittedName>
</protein>
<gene>
    <name evidence="1" type="ORF">LCGC14_3024020</name>
</gene>
<dbReference type="AlphaFoldDB" id="A0A0F8WUW0"/>
<accession>A0A0F8WUW0</accession>
<name>A0A0F8WUW0_9ZZZZ</name>
<dbReference type="EMBL" id="LAZR01062954">
    <property type="protein sequence ID" value="KKK60473.1"/>
    <property type="molecule type" value="Genomic_DNA"/>
</dbReference>
<proteinExistence type="predicted"/>
<sequence>AIAKVNLFKYKRILDEYNNVINQRVIYQGGFKRLKYLLEMREIHLNKALERIGLTSKQKKEKKRIV</sequence>
<evidence type="ECO:0000313" key="1">
    <source>
        <dbReference type="EMBL" id="KKK60473.1"/>
    </source>
</evidence>
<organism evidence="1">
    <name type="scientific">marine sediment metagenome</name>
    <dbReference type="NCBI Taxonomy" id="412755"/>
    <lineage>
        <taxon>unclassified sequences</taxon>
        <taxon>metagenomes</taxon>
        <taxon>ecological metagenomes</taxon>
    </lineage>
</organism>